<sequence>MEPDLWSSAAEALDEHEHALVMARLAGTIVGPGQTERLARGERDVVFLLPDRLVLVRPEPFWSGSYDRGQIVRIMLAAGHVQFDVTGGDSLEFWIDTGLSPAEPFVEQAQNWLAPRRSSASGAVIGFGLAIILAFLFVLGPVDLMPSDDRLTVKSSCGDFLRAGVDEQVELLRRLFGQAGTPAEADRPMTLDASRRHCGEHNGATLDSLVTGK</sequence>
<dbReference type="AlphaFoldDB" id="A0A1G9QS77"/>
<reference evidence="3" key="1">
    <citation type="submission" date="2016-10" db="EMBL/GenBank/DDBJ databases">
        <authorList>
            <person name="Varghese N."/>
            <person name="Submissions S."/>
        </authorList>
    </citation>
    <scope>NUCLEOTIDE SEQUENCE [LARGE SCALE GENOMIC DNA]</scope>
    <source>
        <strain evidence="3">DSM 44796</strain>
    </source>
</reference>
<dbReference type="Proteomes" id="UP000199682">
    <property type="component" value="Unassembled WGS sequence"/>
</dbReference>
<evidence type="ECO:0000313" key="3">
    <source>
        <dbReference type="Proteomes" id="UP000199682"/>
    </source>
</evidence>
<accession>A0A1G9QS77</accession>
<dbReference type="RefSeq" id="WP_090011346.1">
    <property type="nucleotide sequence ID" value="NZ_FNET01000017.1"/>
</dbReference>
<evidence type="ECO:0000256" key="1">
    <source>
        <dbReference type="SAM" id="Phobius"/>
    </source>
</evidence>
<organism evidence="2 3">
    <name type="scientific">Lentzea albidocapillata subsp. violacea</name>
    <dbReference type="NCBI Taxonomy" id="128104"/>
    <lineage>
        <taxon>Bacteria</taxon>
        <taxon>Bacillati</taxon>
        <taxon>Actinomycetota</taxon>
        <taxon>Actinomycetes</taxon>
        <taxon>Pseudonocardiales</taxon>
        <taxon>Pseudonocardiaceae</taxon>
        <taxon>Lentzea</taxon>
    </lineage>
</organism>
<protein>
    <submittedName>
        <fullName evidence="2">Uncharacterized protein</fullName>
    </submittedName>
</protein>
<feature type="transmembrane region" description="Helical" evidence="1">
    <location>
        <begin position="120"/>
        <end position="142"/>
    </location>
</feature>
<keyword evidence="1" id="KW-0812">Transmembrane</keyword>
<keyword evidence="1" id="KW-0472">Membrane</keyword>
<gene>
    <name evidence="2" type="ORF">SAMN04488074_11738</name>
</gene>
<dbReference type="EMBL" id="FNET01000017">
    <property type="protein sequence ID" value="SDM13721.1"/>
    <property type="molecule type" value="Genomic_DNA"/>
</dbReference>
<proteinExistence type="predicted"/>
<evidence type="ECO:0000313" key="2">
    <source>
        <dbReference type="EMBL" id="SDM13721.1"/>
    </source>
</evidence>
<keyword evidence="1" id="KW-1133">Transmembrane helix</keyword>
<name>A0A1G9QS77_9PSEU</name>